<dbReference type="GO" id="GO:0016020">
    <property type="term" value="C:membrane"/>
    <property type="evidence" value="ECO:0007669"/>
    <property type="project" value="TreeGrafter"/>
</dbReference>
<dbReference type="SUPFAM" id="SSF52799">
    <property type="entry name" value="(Phosphotyrosine protein) phosphatases II"/>
    <property type="match status" value="1"/>
</dbReference>
<evidence type="ECO:0000256" key="1">
    <source>
        <dbReference type="ARBA" id="ARBA00007471"/>
    </source>
</evidence>
<protein>
    <submittedName>
        <fullName evidence="3">Myotubularin phosphatase domain-containing protein</fullName>
    </submittedName>
</protein>
<reference evidence="3" key="2">
    <citation type="submission" date="2022-06" db="UniProtKB">
        <authorList>
            <consortium name="EnsemblMetazoa"/>
        </authorList>
    </citation>
    <scope>IDENTIFICATION</scope>
    <source>
        <strain evidence="3">DF5081</strain>
    </source>
</reference>
<dbReference type="InterPro" id="IPR010569">
    <property type="entry name" value="Myotubularin-like_Pase_dom"/>
</dbReference>
<dbReference type="GO" id="GO:0046856">
    <property type="term" value="P:phosphatidylinositol dephosphorylation"/>
    <property type="evidence" value="ECO:0007669"/>
    <property type="project" value="TreeGrafter"/>
</dbReference>
<evidence type="ECO:0000313" key="3">
    <source>
        <dbReference type="EnsemblMetazoa" id="CJA00074b.1"/>
    </source>
</evidence>
<reference evidence="4" key="1">
    <citation type="submission" date="2010-08" db="EMBL/GenBank/DDBJ databases">
        <authorList>
            <consortium name="Caenorhabditis japonica Sequencing Consortium"/>
            <person name="Wilson R.K."/>
        </authorList>
    </citation>
    <scope>NUCLEOTIDE SEQUENCE [LARGE SCALE GENOMIC DNA]</scope>
    <source>
        <strain evidence="4">DF5081</strain>
    </source>
</reference>
<dbReference type="InterPro" id="IPR029021">
    <property type="entry name" value="Prot-tyrosine_phosphatase-like"/>
</dbReference>
<dbReference type="PANTHER" id="PTHR10807:SF110">
    <property type="entry name" value="FI17948P1"/>
    <property type="match status" value="1"/>
</dbReference>
<comment type="similarity">
    <text evidence="1">Belongs to the protein-tyrosine phosphatase family. Non-receptor class myotubularin subfamily.</text>
</comment>
<dbReference type="PANTHER" id="PTHR10807">
    <property type="entry name" value="MYOTUBULARIN-RELATED"/>
    <property type="match status" value="1"/>
</dbReference>
<organism evidence="3 4">
    <name type="scientific">Caenorhabditis japonica</name>
    <dbReference type="NCBI Taxonomy" id="281687"/>
    <lineage>
        <taxon>Eukaryota</taxon>
        <taxon>Metazoa</taxon>
        <taxon>Ecdysozoa</taxon>
        <taxon>Nematoda</taxon>
        <taxon>Chromadorea</taxon>
        <taxon>Rhabditida</taxon>
        <taxon>Rhabditina</taxon>
        <taxon>Rhabditomorpha</taxon>
        <taxon>Rhabditoidea</taxon>
        <taxon>Rhabditidae</taxon>
        <taxon>Peloderinae</taxon>
        <taxon>Caenorhabditis</taxon>
    </lineage>
</organism>
<dbReference type="EnsemblMetazoa" id="CJA00074b.1">
    <property type="protein sequence ID" value="CJA00074b.1"/>
    <property type="gene ID" value="WBGene00119276"/>
</dbReference>
<dbReference type="AlphaFoldDB" id="A0A8R1HGT9"/>
<sequence length="439" mass="49663">MSQIIQQSKSYFFQIQPQVAVTNHYSPVPATSSECVEKRPIDFLPNEIESYSCENVSFSMQFGESEQGRIVCTKARLRFLPLVVKQRDLPQRSRFFDDFYDVPLCAIAKIEVAMVKTKGKPDKFVRMEYNLSSMETVSMIRLILKDMRVVNVDLRRSQNGTALANQILFFSKTGPIEKMVQCGAAMEERGQRAKIAYNGSDAWNAELQRCHQKTDSSAAWTVCALHKEGFSHAAQGYPMYVVLSNYLSRTDIERQLQNYKQGRFPIWVWSRSNGNASLLVSSDHENNVATPEILAKMQDSIARCHPASERPHIMKLSSDFVIHVGKSFDHLLSLCAIEEDGRDLSIVVASLTQICCDPFYRTTTGFQQLIDKMWIALGHPFGERLVGRDDDAAKRVKPPTRTPSAQTDVAPTWLLFLDCVAQLHRIYSFELVLTAAAVI</sequence>
<keyword evidence="4" id="KW-1185">Reference proteome</keyword>
<proteinExistence type="inferred from homology"/>
<evidence type="ECO:0000313" key="4">
    <source>
        <dbReference type="Proteomes" id="UP000005237"/>
    </source>
</evidence>
<dbReference type="InterPro" id="IPR030564">
    <property type="entry name" value="Myotubularin"/>
</dbReference>
<accession>A0A8R1HGT9</accession>
<dbReference type="Pfam" id="PF06602">
    <property type="entry name" value="Myotub-related"/>
    <property type="match status" value="1"/>
</dbReference>
<name>A0A8R1HGT9_CAEJA</name>
<evidence type="ECO:0000259" key="2">
    <source>
        <dbReference type="PROSITE" id="PS51339"/>
    </source>
</evidence>
<dbReference type="PROSITE" id="PS51339">
    <property type="entry name" value="PPASE_MYOTUBULARIN"/>
    <property type="match status" value="1"/>
</dbReference>
<dbReference type="Proteomes" id="UP000005237">
    <property type="component" value="Unassembled WGS sequence"/>
</dbReference>
<feature type="domain" description="Myotubularin phosphatase" evidence="2">
    <location>
        <begin position="197"/>
        <end position="439"/>
    </location>
</feature>
<dbReference type="GO" id="GO:0005737">
    <property type="term" value="C:cytoplasm"/>
    <property type="evidence" value="ECO:0007669"/>
    <property type="project" value="TreeGrafter"/>
</dbReference>